<dbReference type="InterPro" id="IPR054078">
    <property type="entry name" value="BRF2-like_C"/>
</dbReference>
<name>A0A6F9D8B2_9ASCI</name>
<dbReference type="Gene3D" id="1.10.472.170">
    <property type="match status" value="1"/>
</dbReference>
<dbReference type="Pfam" id="PF21886">
    <property type="entry name" value="BRF2-like_C_cyclin_rpt"/>
    <property type="match status" value="1"/>
</dbReference>
<dbReference type="AlphaFoldDB" id="A0A6F9D8B2"/>
<proteinExistence type="evidence at transcript level"/>
<evidence type="ECO:0000313" key="2">
    <source>
        <dbReference type="EMBL" id="CAB3226201.1"/>
    </source>
</evidence>
<dbReference type="EMBL" id="LR783388">
    <property type="protein sequence ID" value="CAB3226201.1"/>
    <property type="molecule type" value="mRNA"/>
</dbReference>
<organism evidence="2">
    <name type="scientific">Phallusia mammillata</name>
    <dbReference type="NCBI Taxonomy" id="59560"/>
    <lineage>
        <taxon>Eukaryota</taxon>
        <taxon>Metazoa</taxon>
        <taxon>Chordata</taxon>
        <taxon>Tunicata</taxon>
        <taxon>Ascidiacea</taxon>
        <taxon>Phlebobranchia</taxon>
        <taxon>Ascidiidae</taxon>
        <taxon>Phallusia</taxon>
    </lineage>
</organism>
<sequence>MKCQACGGKLVDDSHGLEATLVCMDCGDISSSAAVSNFQAADEGELIGTKIASSSSKFEHKYSFYSSDKKERARLRNKKYIEEMRNGCTPFVENDQQIMETATTIFETYGIKLAFNRKHVYKLQIAASCLYVALNQHGLNVTPDKVRKAMQAPLPGFMKILGMVKQEADMSSPSPLGVNDTFVGSLKVLENKPILRQKAEKIFEFLGKLELTAGFSPRTVSYTAGYLAFISEEKHQKVCTSFANFCHQNSIGNFNRVLLRDFRERVFILARRLPWIDDNDIRLERFHRLIDDVLKHNGALFQLPSSTQTDHVFVKTEKTRDFTENEFLCTPPTYLNTTEYQLAENDGPDVKRLKTASMSETLDEDDIPESELHQYVRNPEEIDRLIRIKEELDQEK</sequence>
<dbReference type="CDD" id="cd00043">
    <property type="entry name" value="CYCLIN_SF"/>
    <property type="match status" value="1"/>
</dbReference>
<gene>
    <name evidence="2" type="primary">Brf2</name>
</gene>
<feature type="domain" description="BRF2-like C-terminal" evidence="1">
    <location>
        <begin position="188"/>
        <end position="296"/>
    </location>
</feature>
<evidence type="ECO:0000259" key="1">
    <source>
        <dbReference type="Pfam" id="PF21886"/>
    </source>
</evidence>
<reference evidence="2" key="1">
    <citation type="submission" date="2020-04" db="EMBL/GenBank/DDBJ databases">
        <authorList>
            <person name="Neveu A P."/>
        </authorList>
    </citation>
    <scope>NUCLEOTIDE SEQUENCE</scope>
    <source>
        <tissue evidence="2">Whole embryo</tissue>
    </source>
</reference>
<accession>A0A6F9D8B2</accession>
<protein>
    <submittedName>
        <fullName evidence="2">Transcription factor IIIB 50 kDa subunit</fullName>
    </submittedName>
</protein>